<reference evidence="2 3" key="1">
    <citation type="submission" date="2020-08" db="EMBL/GenBank/DDBJ databases">
        <title>Genomic Encyclopedia of Type Strains, Phase IV (KMG-IV): sequencing the most valuable type-strain genomes for metagenomic binning, comparative biology and taxonomic classification.</title>
        <authorList>
            <person name="Goeker M."/>
        </authorList>
    </citation>
    <scope>NUCLEOTIDE SEQUENCE [LARGE SCALE GENOMIC DNA]</scope>
    <source>
        <strain evidence="2 3">DSM 15867</strain>
    </source>
</reference>
<keyword evidence="3" id="KW-1185">Reference proteome</keyword>
<sequence>MTRFARLSLAAVPFLALATPSQAAVTLTSTLGSAAGFAAPASDLAISFDTELPDGVTLLLDRAGILSGNSADGATPGYSDGSAYLSVRKDGVASLLTDTGYSSVSFFIGSIDSYNSVELIGTTGALLASYTGSEFTTTANGNMEQANTNRRVTVTVDPNDPLIGGIRFKSGGNSLEVDNIVFSVPEPSVWMLMLLGFSMVAGATRYRRRSTQLVFG</sequence>
<dbReference type="RefSeq" id="WP_184114116.1">
    <property type="nucleotide sequence ID" value="NZ_JACHNY010000003.1"/>
</dbReference>
<proteinExistence type="predicted"/>
<feature type="signal peptide" evidence="1">
    <location>
        <begin position="1"/>
        <end position="23"/>
    </location>
</feature>
<dbReference type="Proteomes" id="UP000574769">
    <property type="component" value="Unassembled WGS sequence"/>
</dbReference>
<accession>A0A7W7AKG0</accession>
<keyword evidence="1" id="KW-0732">Signal</keyword>
<evidence type="ECO:0008006" key="4">
    <source>
        <dbReference type="Google" id="ProtNLM"/>
    </source>
</evidence>
<evidence type="ECO:0000313" key="2">
    <source>
        <dbReference type="EMBL" id="MBB4617879.1"/>
    </source>
</evidence>
<dbReference type="AlphaFoldDB" id="A0A7W7AKG0"/>
<gene>
    <name evidence="2" type="ORF">GGQ96_002007</name>
</gene>
<dbReference type="NCBIfam" id="NF035944">
    <property type="entry name" value="PEPxxWA-CTERM"/>
    <property type="match status" value="1"/>
</dbReference>
<evidence type="ECO:0000313" key="3">
    <source>
        <dbReference type="Proteomes" id="UP000574769"/>
    </source>
</evidence>
<name>A0A7W7AKG0_9SPHN</name>
<protein>
    <recommendedName>
        <fullName evidence="4">PEP-CTERM protein-sorting domain-containing protein</fullName>
    </recommendedName>
</protein>
<comment type="caution">
    <text evidence="2">The sequence shown here is derived from an EMBL/GenBank/DDBJ whole genome shotgun (WGS) entry which is preliminary data.</text>
</comment>
<evidence type="ECO:0000256" key="1">
    <source>
        <dbReference type="SAM" id="SignalP"/>
    </source>
</evidence>
<feature type="chain" id="PRO_5030617790" description="PEP-CTERM protein-sorting domain-containing protein" evidence="1">
    <location>
        <begin position="24"/>
        <end position="216"/>
    </location>
</feature>
<dbReference type="InterPro" id="IPR013424">
    <property type="entry name" value="Ice-binding_C"/>
</dbReference>
<dbReference type="EMBL" id="JACHNY010000003">
    <property type="protein sequence ID" value="MBB4617879.1"/>
    <property type="molecule type" value="Genomic_DNA"/>
</dbReference>
<organism evidence="2 3">
    <name type="scientific">Sphingomonas abaci</name>
    <dbReference type="NCBI Taxonomy" id="237611"/>
    <lineage>
        <taxon>Bacteria</taxon>
        <taxon>Pseudomonadati</taxon>
        <taxon>Pseudomonadota</taxon>
        <taxon>Alphaproteobacteria</taxon>
        <taxon>Sphingomonadales</taxon>
        <taxon>Sphingomonadaceae</taxon>
        <taxon>Sphingomonas</taxon>
    </lineage>
</organism>
<dbReference type="NCBIfam" id="TIGR02595">
    <property type="entry name" value="PEP_CTERM"/>
    <property type="match status" value="1"/>
</dbReference>